<dbReference type="Proteomes" id="UP001498476">
    <property type="component" value="Unassembled WGS sequence"/>
</dbReference>
<dbReference type="EMBL" id="JAZAVJ010000117">
    <property type="protein sequence ID" value="KAK7413861.1"/>
    <property type="molecule type" value="Genomic_DNA"/>
</dbReference>
<dbReference type="InterPro" id="IPR045518">
    <property type="entry name" value="2EXR"/>
</dbReference>
<keyword evidence="3" id="KW-1185">Reference proteome</keyword>
<feature type="domain" description="2EXR" evidence="1">
    <location>
        <begin position="5"/>
        <end position="120"/>
    </location>
</feature>
<organism evidence="2 3">
    <name type="scientific">Neonectria punicea</name>
    <dbReference type="NCBI Taxonomy" id="979145"/>
    <lineage>
        <taxon>Eukaryota</taxon>
        <taxon>Fungi</taxon>
        <taxon>Dikarya</taxon>
        <taxon>Ascomycota</taxon>
        <taxon>Pezizomycotina</taxon>
        <taxon>Sordariomycetes</taxon>
        <taxon>Hypocreomycetidae</taxon>
        <taxon>Hypocreales</taxon>
        <taxon>Nectriaceae</taxon>
        <taxon>Neonectria</taxon>
    </lineage>
</organism>
<evidence type="ECO:0000313" key="3">
    <source>
        <dbReference type="Proteomes" id="UP001498476"/>
    </source>
</evidence>
<sequence length="355" mass="41921">MASTFNRFPDLPYELRHKIWELAMHPSGYQGGLHHFLITASDSALQSAMANFVFLDPGRPERVREYRHPIAAVPKLSDLQNKSQLVTSNWSAYFWDAGLWTACLESRRVMKRHYNYQQIRRTRKAFLRYFRGVSAEIYRSAALLIEHWDVPVMATVPQTGGEWQLVVNTYRDVFCLTLESWSRTIDWDKIVFDLYFTPDFPLHGCVRYIAMEFDDTWNIDHPEDFIELLREDSPRGFLARGIHACTFEQADCFIWLIDRQTWPRKRTLDEPTIFYDCKKAYIETDFKDMIWYDMDEDECDQNAGVFYFILHELGKLCYLYQPGSTVWGQFEDWGLEDFVGILTCKDFDSLQISSL</sequence>
<dbReference type="PANTHER" id="PTHR35910">
    <property type="entry name" value="2EXR DOMAIN-CONTAINING PROTEIN"/>
    <property type="match status" value="1"/>
</dbReference>
<reference evidence="2 3" key="1">
    <citation type="journal article" date="2025" name="Microbiol. Resour. Announc.">
        <title>Draft genome sequences for Neonectria magnoliae and Neonectria punicea, canker pathogens of Liriodendron tulipifera and Acer saccharum in West Virginia.</title>
        <authorList>
            <person name="Petronek H.M."/>
            <person name="Kasson M.T."/>
            <person name="Metheny A.M."/>
            <person name="Stauder C.M."/>
            <person name="Lovett B."/>
            <person name="Lynch S.C."/>
            <person name="Garnas J.R."/>
            <person name="Kasson L.R."/>
            <person name="Stajich J.E."/>
        </authorList>
    </citation>
    <scope>NUCLEOTIDE SEQUENCE [LARGE SCALE GENOMIC DNA]</scope>
    <source>
        <strain evidence="2 3">NRRL 64653</strain>
    </source>
</reference>
<dbReference type="PANTHER" id="PTHR35910:SF6">
    <property type="entry name" value="2EXR DOMAIN-CONTAINING PROTEIN"/>
    <property type="match status" value="1"/>
</dbReference>
<proteinExistence type="predicted"/>
<gene>
    <name evidence="2" type="ORF">QQX98_007278</name>
</gene>
<evidence type="ECO:0000259" key="1">
    <source>
        <dbReference type="Pfam" id="PF20150"/>
    </source>
</evidence>
<evidence type="ECO:0000313" key="2">
    <source>
        <dbReference type="EMBL" id="KAK7413861.1"/>
    </source>
</evidence>
<name>A0ABR1GYE5_9HYPO</name>
<comment type="caution">
    <text evidence="2">The sequence shown here is derived from an EMBL/GenBank/DDBJ whole genome shotgun (WGS) entry which is preliminary data.</text>
</comment>
<dbReference type="Pfam" id="PF20150">
    <property type="entry name" value="2EXR"/>
    <property type="match status" value="1"/>
</dbReference>
<protein>
    <recommendedName>
        <fullName evidence="1">2EXR domain-containing protein</fullName>
    </recommendedName>
</protein>
<accession>A0ABR1GYE5</accession>